<comment type="caution">
    <text evidence="2">The sequence shown here is derived from an EMBL/GenBank/DDBJ whole genome shotgun (WGS) entry which is preliminary data.</text>
</comment>
<protein>
    <recommendedName>
        <fullName evidence="1">Pyrrolo-quinoline quinone repeat domain-containing protein</fullName>
    </recommendedName>
</protein>
<reference evidence="2" key="1">
    <citation type="submission" date="2021-01" db="EMBL/GenBank/DDBJ databases">
        <title>Whole genome shotgun sequence of Cellulomonas chitinilytica NBRC 110799.</title>
        <authorList>
            <person name="Komaki H."/>
            <person name="Tamura T."/>
        </authorList>
    </citation>
    <scope>NUCLEOTIDE SEQUENCE</scope>
    <source>
        <strain evidence="2">NBRC 110799</strain>
    </source>
</reference>
<dbReference type="Gene3D" id="2.130.10.10">
    <property type="entry name" value="YVTN repeat-like/Quinoprotein amine dehydrogenase"/>
    <property type="match status" value="1"/>
</dbReference>
<evidence type="ECO:0000313" key="2">
    <source>
        <dbReference type="EMBL" id="GIG23738.1"/>
    </source>
</evidence>
<evidence type="ECO:0000313" key="3">
    <source>
        <dbReference type="Proteomes" id="UP000632740"/>
    </source>
</evidence>
<dbReference type="Pfam" id="PF13360">
    <property type="entry name" value="PQQ_2"/>
    <property type="match status" value="1"/>
</dbReference>
<dbReference type="AlphaFoldDB" id="A0A919U1Z9"/>
<gene>
    <name evidence="2" type="ORF">Cch01nite_44620</name>
</gene>
<accession>A0A919U1Z9</accession>
<keyword evidence="3" id="KW-1185">Reference proteome</keyword>
<dbReference type="InterPro" id="IPR015943">
    <property type="entry name" value="WD40/YVTN_repeat-like_dom_sf"/>
</dbReference>
<organism evidence="2 3">
    <name type="scientific">Cellulomonas chitinilytica</name>
    <dbReference type="NCBI Taxonomy" id="398759"/>
    <lineage>
        <taxon>Bacteria</taxon>
        <taxon>Bacillati</taxon>
        <taxon>Actinomycetota</taxon>
        <taxon>Actinomycetes</taxon>
        <taxon>Micrococcales</taxon>
        <taxon>Cellulomonadaceae</taxon>
        <taxon>Cellulomonas</taxon>
    </lineage>
</organism>
<feature type="domain" description="Pyrrolo-quinoline quinone repeat" evidence="1">
    <location>
        <begin position="334"/>
        <end position="443"/>
    </location>
</feature>
<dbReference type="InterPro" id="IPR002372">
    <property type="entry name" value="PQQ_rpt_dom"/>
</dbReference>
<name>A0A919U1Z9_9CELL</name>
<dbReference type="InterPro" id="IPR011047">
    <property type="entry name" value="Quinoprotein_ADH-like_sf"/>
</dbReference>
<dbReference type="EMBL" id="BONK01000027">
    <property type="protein sequence ID" value="GIG23738.1"/>
    <property type="molecule type" value="Genomic_DNA"/>
</dbReference>
<dbReference type="Proteomes" id="UP000632740">
    <property type="component" value="Unassembled WGS sequence"/>
</dbReference>
<proteinExistence type="predicted"/>
<sequence>MAGLAAGQWFVDARERAVVAALARVDGVVPPLGDTVETSPLSTQEVEEYQLADLDLPAATVTAGADGSRSVVSSHVGADGQPLWSVPVLAPASAGASSGDAGPSDVSRCVTGAGKDATAVCVVSDAVLTVSDSVPLLRPATTTKVVVVGTDDGQVLSTWATGPAVAVASLPGVVLTGYADESSRVVTVVAHDETTGAERWRYTMPLSEGSAAAAWGIGRAVYTVGDLAVVTDEMAMTVLDADGRVVRDDLGRGDGVAAYGYVLDGALVVSTMTRSGEATTTVLAPDGDPRSDRVYTGDLMTPVDDGSVPGLVLTITSGSLPLAQQMGDESTRPGRGPGLRAYDSATGEELWYARLSTNAGPTGAIVLRGRVYVTSTAAAVVALDARTGRRVWKSADTGTDLGMFTDGRWVYSVVHRPLSSDDAWLVGWDLRSGAERWSARLPDGLEAVTVEGHTLLAIDFTNGRSSHLS</sequence>
<dbReference type="InterPro" id="IPR018391">
    <property type="entry name" value="PQQ_b-propeller_rpt"/>
</dbReference>
<dbReference type="SUPFAM" id="SSF50998">
    <property type="entry name" value="Quinoprotein alcohol dehydrogenase-like"/>
    <property type="match status" value="1"/>
</dbReference>
<evidence type="ECO:0000259" key="1">
    <source>
        <dbReference type="Pfam" id="PF13360"/>
    </source>
</evidence>
<dbReference type="SMART" id="SM00564">
    <property type="entry name" value="PQQ"/>
    <property type="match status" value="3"/>
</dbReference>